<keyword evidence="1" id="KW-0472">Membrane</keyword>
<evidence type="ECO:0000313" key="3">
    <source>
        <dbReference type="EMBL" id="MCK8488066.1"/>
    </source>
</evidence>
<feature type="domain" description="DUF58" evidence="2">
    <location>
        <begin position="214"/>
        <end position="368"/>
    </location>
</feature>
<feature type="transmembrane region" description="Helical" evidence="1">
    <location>
        <begin position="17"/>
        <end position="33"/>
    </location>
</feature>
<dbReference type="Pfam" id="PF01882">
    <property type="entry name" value="DUF58"/>
    <property type="match status" value="1"/>
</dbReference>
<sequence length="424" mass="47358">MRALVEGVKLGLSSRKFWRVASVWLICLLYVLFQGGKTSLMLFMMVSVLGFYWAIGGLGGVKRIRGSRTLSLSGERGGLLQAGEQVLVKLQLQLPAFLPLPYIVVRETLRRHNGDTWAFEDSVVPYFSSRSELVYKTPPLERGKYAFTGTNCSAEDIFGLVEHTSVFQTGGEFRILPRTVFIPHWELYSRNSRLAGPETAVALSRRESTQINGVRDYVYGDRISRIHWSATAKTGTWKSKEFEHESLPKMLLVLDAHASGYLRPAQFELAVSTAASLLEYGARERISMGLCTLGKTLRNFPPAESYLERQQMLHQLVDINADGFGNYKDRLEAQQELFQPGAFFILISPLADDKVLAMLRLAKSRQMIPYHIQIGDESPTAGAPNAYRAGKRSAWQGTLQERGLRGVYVSSLRELPAAMGGAKL</sequence>
<keyword evidence="1" id="KW-0812">Transmembrane</keyword>
<dbReference type="PANTHER" id="PTHR34351">
    <property type="entry name" value="SLR1927 PROTEIN-RELATED"/>
    <property type="match status" value="1"/>
</dbReference>
<comment type="caution">
    <text evidence="3">The sequence shown here is derived from an EMBL/GenBank/DDBJ whole genome shotgun (WGS) entry which is preliminary data.</text>
</comment>
<keyword evidence="4" id="KW-1185">Reference proteome</keyword>
<evidence type="ECO:0000313" key="4">
    <source>
        <dbReference type="Proteomes" id="UP001139534"/>
    </source>
</evidence>
<evidence type="ECO:0000259" key="2">
    <source>
        <dbReference type="Pfam" id="PF01882"/>
    </source>
</evidence>
<dbReference type="EMBL" id="JALPRK010000010">
    <property type="protein sequence ID" value="MCK8488066.1"/>
    <property type="molecule type" value="Genomic_DNA"/>
</dbReference>
<organism evidence="3 4">
    <name type="scientific">Paenibacillus mellifer</name>
    <dbReference type="NCBI Taxonomy" id="2937794"/>
    <lineage>
        <taxon>Bacteria</taxon>
        <taxon>Bacillati</taxon>
        <taxon>Bacillota</taxon>
        <taxon>Bacilli</taxon>
        <taxon>Bacillales</taxon>
        <taxon>Paenibacillaceae</taxon>
        <taxon>Paenibacillus</taxon>
    </lineage>
</organism>
<gene>
    <name evidence="3" type="ORF">M0651_12865</name>
</gene>
<feature type="transmembrane region" description="Helical" evidence="1">
    <location>
        <begin position="39"/>
        <end position="61"/>
    </location>
</feature>
<dbReference type="InterPro" id="IPR002881">
    <property type="entry name" value="DUF58"/>
</dbReference>
<name>A0A9X1Y1R8_9BACL</name>
<dbReference type="Proteomes" id="UP001139534">
    <property type="component" value="Unassembled WGS sequence"/>
</dbReference>
<evidence type="ECO:0000256" key="1">
    <source>
        <dbReference type="SAM" id="Phobius"/>
    </source>
</evidence>
<protein>
    <submittedName>
        <fullName evidence="3">DUF58 domain-containing protein</fullName>
    </submittedName>
</protein>
<dbReference type="AlphaFoldDB" id="A0A9X1Y1R8"/>
<dbReference type="RefSeq" id="WP_248552136.1">
    <property type="nucleotide sequence ID" value="NZ_JALPRK010000010.1"/>
</dbReference>
<keyword evidence="1" id="KW-1133">Transmembrane helix</keyword>
<accession>A0A9X1Y1R8</accession>
<reference evidence="3" key="1">
    <citation type="submission" date="2022-04" db="EMBL/GenBank/DDBJ databases">
        <authorList>
            <person name="Seo M.-J."/>
        </authorList>
    </citation>
    <scope>NUCLEOTIDE SEQUENCE</scope>
    <source>
        <strain evidence="3">MBLB2552</strain>
    </source>
</reference>
<proteinExistence type="predicted"/>
<dbReference type="PANTHER" id="PTHR34351:SF2">
    <property type="entry name" value="DUF58 DOMAIN-CONTAINING PROTEIN"/>
    <property type="match status" value="1"/>
</dbReference>